<dbReference type="CDD" id="cd16914">
    <property type="entry name" value="EcfT"/>
    <property type="match status" value="1"/>
</dbReference>
<dbReference type="AlphaFoldDB" id="A0A7W7T5M7"/>
<comment type="caution">
    <text evidence="6">The sequence shown here is derived from an EMBL/GenBank/DDBJ whole genome shotgun (WGS) entry which is preliminary data.</text>
</comment>
<evidence type="ECO:0000256" key="5">
    <source>
        <dbReference type="SAM" id="Phobius"/>
    </source>
</evidence>
<dbReference type="Pfam" id="PF02361">
    <property type="entry name" value="CbiQ"/>
    <property type="match status" value="1"/>
</dbReference>
<organism evidence="6 7">
    <name type="scientific">Saccharothrix violaceirubra</name>
    <dbReference type="NCBI Taxonomy" id="413306"/>
    <lineage>
        <taxon>Bacteria</taxon>
        <taxon>Bacillati</taxon>
        <taxon>Actinomycetota</taxon>
        <taxon>Actinomycetes</taxon>
        <taxon>Pseudonocardiales</taxon>
        <taxon>Pseudonocardiaceae</taxon>
        <taxon>Saccharothrix</taxon>
    </lineage>
</organism>
<keyword evidence="3 5" id="KW-1133">Transmembrane helix</keyword>
<evidence type="ECO:0000256" key="1">
    <source>
        <dbReference type="ARBA" id="ARBA00004141"/>
    </source>
</evidence>
<dbReference type="GO" id="GO:0005886">
    <property type="term" value="C:plasma membrane"/>
    <property type="evidence" value="ECO:0007669"/>
    <property type="project" value="UniProtKB-ARBA"/>
</dbReference>
<dbReference type="PANTHER" id="PTHR33514:SF13">
    <property type="entry name" value="PROTEIN ABCI12, CHLOROPLASTIC"/>
    <property type="match status" value="1"/>
</dbReference>
<dbReference type="Proteomes" id="UP000542674">
    <property type="component" value="Unassembled WGS sequence"/>
</dbReference>
<name>A0A7W7T5M7_9PSEU</name>
<evidence type="ECO:0000313" key="6">
    <source>
        <dbReference type="EMBL" id="MBB4965730.1"/>
    </source>
</evidence>
<evidence type="ECO:0000256" key="2">
    <source>
        <dbReference type="ARBA" id="ARBA00022692"/>
    </source>
</evidence>
<sequence>MLSLYHDVRSPVHAVPAGAKLAVLFVVGATVFFVRSVGALAGVLAVVVLLYALARVPVRVAWRQLAPVLPFAAAVVVAQTLVTDWWTALMVGERLLVVVGLAVLVTLTTRTSAMVDAVEAALRPLRPLGVRPERVGLLVAITLRFVPVIKAQVDQVRAAQKARGVERGISFLTPLLIKTLRLADALGEALDARGFDDPRPDANDR</sequence>
<protein>
    <submittedName>
        <fullName evidence="6">Biotin transport system permease protein</fullName>
    </submittedName>
</protein>
<evidence type="ECO:0000313" key="7">
    <source>
        <dbReference type="Proteomes" id="UP000542674"/>
    </source>
</evidence>
<keyword evidence="4 5" id="KW-0472">Membrane</keyword>
<evidence type="ECO:0000256" key="4">
    <source>
        <dbReference type="ARBA" id="ARBA00023136"/>
    </source>
</evidence>
<dbReference type="EMBL" id="JACHJS010000001">
    <property type="protein sequence ID" value="MBB4965730.1"/>
    <property type="molecule type" value="Genomic_DNA"/>
</dbReference>
<keyword evidence="2 5" id="KW-0812">Transmembrane</keyword>
<reference evidence="6 7" key="1">
    <citation type="submission" date="2020-08" db="EMBL/GenBank/DDBJ databases">
        <title>Sequencing the genomes of 1000 actinobacteria strains.</title>
        <authorList>
            <person name="Klenk H.-P."/>
        </authorList>
    </citation>
    <scope>NUCLEOTIDE SEQUENCE [LARGE SCALE GENOMIC DNA]</scope>
    <source>
        <strain evidence="6 7">DSM 45084</strain>
    </source>
</reference>
<feature type="transmembrane region" description="Helical" evidence="5">
    <location>
        <begin position="65"/>
        <end position="83"/>
    </location>
</feature>
<evidence type="ECO:0000256" key="3">
    <source>
        <dbReference type="ARBA" id="ARBA00022989"/>
    </source>
</evidence>
<accession>A0A7W7T5M7</accession>
<feature type="transmembrane region" description="Helical" evidence="5">
    <location>
        <begin position="21"/>
        <end position="53"/>
    </location>
</feature>
<keyword evidence="7" id="KW-1185">Reference proteome</keyword>
<feature type="transmembrane region" description="Helical" evidence="5">
    <location>
        <begin position="95"/>
        <end position="115"/>
    </location>
</feature>
<proteinExistence type="predicted"/>
<dbReference type="RefSeq" id="WP_184669380.1">
    <property type="nucleotide sequence ID" value="NZ_BAABAI010000038.1"/>
</dbReference>
<dbReference type="PANTHER" id="PTHR33514">
    <property type="entry name" value="PROTEIN ABCI12, CHLOROPLASTIC"/>
    <property type="match status" value="1"/>
</dbReference>
<gene>
    <name evidence="6" type="ORF">F4559_003089</name>
</gene>
<dbReference type="InterPro" id="IPR003339">
    <property type="entry name" value="ABC/ECF_trnsptr_transmembrane"/>
</dbReference>
<comment type="subcellular location">
    <subcellularLocation>
        <location evidence="1">Membrane</location>
        <topology evidence="1">Multi-pass membrane protein</topology>
    </subcellularLocation>
</comment>